<feature type="domain" description="Solute-binding protein family 3/N-terminal" evidence="8">
    <location>
        <begin position="109"/>
        <end position="338"/>
    </location>
</feature>
<sequence>MADLRERDIGLPERFPVLQARRGLLARYNRGPVFDATHQCAAACLSVSFCDAMLRCRIETKISNCKARRWKLKKTHKISRKFAAFAVLGATLALGSVALNAQAADNMKELRFGVEASYAPFESKTPEGTLTGFDIDIGNAVCAKLKMKCVWVENSFDGLIPALQARKFDGINSDMTITDKRRAVIDFTDPIYTIPNQLIAKKGSAIQPTVDGLKGKRVGVLQGSIQETYAKAKWAPAGVDVQSYQAQDQIYADLASGRLDAAFQDAEAASKGFLKQPQGAGFAFAGPAVSDDKLLGAGVGFGVRKNDRALKESLNRALKELKDDGTIERFAAKYFDVKVVLK</sequence>
<dbReference type="NCBIfam" id="TIGR01096">
    <property type="entry name" value="3A0103s03R"/>
    <property type="match status" value="1"/>
</dbReference>
<dbReference type="GO" id="GO:0030288">
    <property type="term" value="C:outer membrane-bounded periplasmic space"/>
    <property type="evidence" value="ECO:0007669"/>
    <property type="project" value="InterPro"/>
</dbReference>
<dbReference type="SUPFAM" id="SSF53850">
    <property type="entry name" value="Periplasmic binding protein-like II"/>
    <property type="match status" value="1"/>
</dbReference>
<keyword evidence="3" id="KW-0813">Transport</keyword>
<protein>
    <submittedName>
        <fullName evidence="9">Cationic amino acid ABC transporter periplasmic binding protein</fullName>
    </submittedName>
</protein>
<dbReference type="PANTHER" id="PTHR35936:SF13">
    <property type="entry name" value="HISTIDINE-BINDING PERIPLASMIC PROTEIN"/>
    <property type="match status" value="1"/>
</dbReference>
<evidence type="ECO:0000256" key="4">
    <source>
        <dbReference type="ARBA" id="ARBA00022729"/>
    </source>
</evidence>
<evidence type="ECO:0000256" key="3">
    <source>
        <dbReference type="ARBA" id="ARBA00022448"/>
    </source>
</evidence>
<organism evidence="9 10">
    <name type="scientific">Caballeronia insecticola</name>
    <dbReference type="NCBI Taxonomy" id="758793"/>
    <lineage>
        <taxon>Bacteria</taxon>
        <taxon>Pseudomonadati</taxon>
        <taxon>Pseudomonadota</taxon>
        <taxon>Betaproteobacteria</taxon>
        <taxon>Burkholderiales</taxon>
        <taxon>Burkholderiaceae</taxon>
        <taxon>Caballeronia</taxon>
    </lineage>
</organism>
<reference evidence="9 10" key="1">
    <citation type="journal article" date="2013" name="Genome Announc.">
        <title>Complete Genome Sequence of Burkholderia sp. Strain RPE64, Bacterial Symbiont of the Bean Bug Riptortus pedestris.</title>
        <authorList>
            <person name="Shibata T.F."/>
            <person name="Maeda T."/>
            <person name="Nikoh N."/>
            <person name="Yamaguchi K."/>
            <person name="Oshima K."/>
            <person name="Hattori M."/>
            <person name="Nishiyama T."/>
            <person name="Hasebe M."/>
            <person name="Fukatsu T."/>
            <person name="Kikuchi Y."/>
            <person name="Shigenobu S."/>
        </authorList>
    </citation>
    <scope>NUCLEOTIDE SEQUENCE [LARGE SCALE GENOMIC DNA]</scope>
</reference>
<evidence type="ECO:0000259" key="8">
    <source>
        <dbReference type="SMART" id="SM00062"/>
    </source>
</evidence>
<dbReference type="Pfam" id="PF00497">
    <property type="entry name" value="SBP_bac_3"/>
    <property type="match status" value="1"/>
</dbReference>
<dbReference type="STRING" id="758793.BRPE64_ACDS10900"/>
<dbReference type="PROSITE" id="PS01039">
    <property type="entry name" value="SBP_BACTERIAL_3"/>
    <property type="match status" value="1"/>
</dbReference>
<reference evidence="9 10" key="2">
    <citation type="journal article" date="2018" name="Int. J. Syst. Evol. Microbiol.">
        <title>Burkholderia insecticola sp. nov., a gut symbiotic bacterium of the bean bug Riptortus pedestris.</title>
        <authorList>
            <person name="Takeshita K."/>
            <person name="Tamaki H."/>
            <person name="Ohbayashi T."/>
            <person name="Meng X.-Y."/>
            <person name="Sone T."/>
            <person name="Mitani Y."/>
            <person name="Peeters C."/>
            <person name="Kikuchi Y."/>
            <person name="Vandamme P."/>
        </authorList>
    </citation>
    <scope>NUCLEOTIDE SEQUENCE [LARGE SCALE GENOMIC DNA]</scope>
    <source>
        <strain evidence="9">RPE64</strain>
    </source>
</reference>
<keyword evidence="5" id="KW-0574">Periplasm</keyword>
<keyword evidence="7" id="KW-0472">Membrane</keyword>
<keyword evidence="7" id="KW-1133">Transmembrane helix</keyword>
<keyword evidence="4" id="KW-0732">Signal</keyword>
<dbReference type="EMBL" id="AP013058">
    <property type="protein sequence ID" value="BAN22844.1"/>
    <property type="molecule type" value="Genomic_DNA"/>
</dbReference>
<dbReference type="InterPro" id="IPR001638">
    <property type="entry name" value="Solute-binding_3/MltF_N"/>
</dbReference>
<proteinExistence type="inferred from homology"/>
<evidence type="ECO:0000256" key="2">
    <source>
        <dbReference type="ARBA" id="ARBA00010333"/>
    </source>
</evidence>
<evidence type="ECO:0000256" key="5">
    <source>
        <dbReference type="ARBA" id="ARBA00022764"/>
    </source>
</evidence>
<keyword evidence="7" id="KW-0812">Transmembrane</keyword>
<dbReference type="SMART" id="SM00062">
    <property type="entry name" value="PBPb"/>
    <property type="match status" value="1"/>
</dbReference>
<comment type="similarity">
    <text evidence="2 6">Belongs to the bacterial solute-binding protein 3 family.</text>
</comment>
<evidence type="ECO:0000313" key="10">
    <source>
        <dbReference type="Proteomes" id="UP000013966"/>
    </source>
</evidence>
<evidence type="ECO:0000313" key="9">
    <source>
        <dbReference type="EMBL" id="BAN22844.1"/>
    </source>
</evidence>
<dbReference type="PANTHER" id="PTHR35936">
    <property type="entry name" value="MEMBRANE-BOUND LYTIC MUREIN TRANSGLYCOSYLASE F"/>
    <property type="match status" value="1"/>
</dbReference>
<dbReference type="Gene3D" id="3.40.190.10">
    <property type="entry name" value="Periplasmic binding protein-like II"/>
    <property type="match status" value="2"/>
</dbReference>
<evidence type="ECO:0000256" key="7">
    <source>
        <dbReference type="SAM" id="Phobius"/>
    </source>
</evidence>
<dbReference type="CDD" id="cd13703">
    <property type="entry name" value="PBP2_HisJ_LAO"/>
    <property type="match status" value="1"/>
</dbReference>
<evidence type="ECO:0000256" key="1">
    <source>
        <dbReference type="ARBA" id="ARBA00004418"/>
    </source>
</evidence>
<keyword evidence="10" id="KW-1185">Reference proteome</keyword>
<dbReference type="PATRIC" id="fig|758793.3.peg.1091"/>
<dbReference type="Proteomes" id="UP000013966">
    <property type="component" value="Chromosome 1"/>
</dbReference>
<dbReference type="InterPro" id="IPR018313">
    <property type="entry name" value="SBP_3_CS"/>
</dbReference>
<accession>R4WGF7</accession>
<dbReference type="InterPro" id="IPR005768">
    <property type="entry name" value="Lys_Arg_Orn-bd"/>
</dbReference>
<name>R4WGF7_9BURK</name>
<dbReference type="HOGENOM" id="CLU_019602_18_0_4"/>
<comment type="subcellular location">
    <subcellularLocation>
        <location evidence="1">Periplasm</location>
    </subcellularLocation>
</comment>
<evidence type="ECO:0000256" key="6">
    <source>
        <dbReference type="RuleBase" id="RU003744"/>
    </source>
</evidence>
<dbReference type="AlphaFoldDB" id="R4WGF7"/>
<dbReference type="KEGG" id="buo:BRPE64_ACDS10900"/>
<feature type="transmembrane region" description="Helical" evidence="7">
    <location>
        <begin position="82"/>
        <end position="101"/>
    </location>
</feature>
<gene>
    <name evidence="9" type="ORF">BRPE64_ACDS10900</name>
</gene>